<evidence type="ECO:0000256" key="4">
    <source>
        <dbReference type="ARBA" id="ARBA00022692"/>
    </source>
</evidence>
<dbReference type="InterPro" id="IPR001401">
    <property type="entry name" value="Dynamin_GTPase"/>
</dbReference>
<keyword evidence="9" id="KW-0809">Transit peptide</keyword>
<dbReference type="GO" id="GO:0008017">
    <property type="term" value="F:microtubule binding"/>
    <property type="evidence" value="ECO:0007669"/>
    <property type="project" value="TreeGrafter"/>
</dbReference>
<dbReference type="InterPro" id="IPR022812">
    <property type="entry name" value="Dynamin"/>
</dbReference>
<dbReference type="GO" id="GO:0003924">
    <property type="term" value="F:GTPase activity"/>
    <property type="evidence" value="ECO:0007669"/>
    <property type="project" value="InterPro"/>
</dbReference>
<gene>
    <name evidence="21" type="ORF">CAPTEDRAFT_183812</name>
</gene>
<evidence type="ECO:0000256" key="14">
    <source>
        <dbReference type="ARBA" id="ARBA00023134"/>
    </source>
</evidence>
<dbReference type="Proteomes" id="UP000014760">
    <property type="component" value="Unassembled WGS sequence"/>
</dbReference>
<keyword evidence="14" id="KW-0342">GTP-binding</keyword>
<evidence type="ECO:0000256" key="6">
    <source>
        <dbReference type="ARBA" id="ARBA00022741"/>
    </source>
</evidence>
<evidence type="ECO:0000313" key="23">
    <source>
        <dbReference type="Proteomes" id="UP000014760"/>
    </source>
</evidence>
<dbReference type="OMA" id="PYHIACF"/>
<evidence type="ECO:0000313" key="22">
    <source>
        <dbReference type="EnsemblMetazoa" id="CapteP183812"/>
    </source>
</evidence>
<evidence type="ECO:0000256" key="18">
    <source>
        <dbReference type="ARBA" id="ARBA00048040"/>
    </source>
</evidence>
<accession>R7UYX3</accession>
<dbReference type="EC" id="3.6.5.5" evidence="3"/>
<dbReference type="PANTHER" id="PTHR11566:SF67">
    <property type="entry name" value="DYNAMIN-LIKE 120 KDA PROTEIN, MITOCHONDRIAL"/>
    <property type="match status" value="1"/>
</dbReference>
<dbReference type="SMART" id="SM00053">
    <property type="entry name" value="DYNc"/>
    <property type="match status" value="1"/>
</dbReference>
<dbReference type="GO" id="GO:0048312">
    <property type="term" value="P:intracellular distribution of mitochondria"/>
    <property type="evidence" value="ECO:0007669"/>
    <property type="project" value="TreeGrafter"/>
</dbReference>
<dbReference type="GO" id="GO:0008053">
    <property type="term" value="P:mitochondrial fusion"/>
    <property type="evidence" value="ECO:0007669"/>
    <property type="project" value="TreeGrafter"/>
</dbReference>
<dbReference type="AlphaFoldDB" id="R7UYX3"/>
<evidence type="ECO:0000256" key="16">
    <source>
        <dbReference type="ARBA" id="ARBA00023157"/>
    </source>
</evidence>
<keyword evidence="5" id="KW-0053">Apoptosis</keyword>
<evidence type="ECO:0000256" key="17">
    <source>
        <dbReference type="ARBA" id="ARBA00044791"/>
    </source>
</evidence>
<dbReference type="Pfam" id="PF19434">
    <property type="entry name" value="OPA1_C"/>
    <property type="match status" value="1"/>
</dbReference>
<evidence type="ECO:0000256" key="15">
    <source>
        <dbReference type="ARBA" id="ARBA00023136"/>
    </source>
</evidence>
<feature type="coiled-coil region" evidence="19">
    <location>
        <begin position="839"/>
        <end position="866"/>
    </location>
</feature>
<keyword evidence="10" id="KW-1133">Transmembrane helix</keyword>
<dbReference type="GO" id="GO:0005874">
    <property type="term" value="C:microtubule"/>
    <property type="evidence" value="ECO:0007669"/>
    <property type="project" value="TreeGrafter"/>
</dbReference>
<dbReference type="CDD" id="cd08771">
    <property type="entry name" value="DLP_1"/>
    <property type="match status" value="1"/>
</dbReference>
<dbReference type="STRING" id="283909.R7UYX3"/>
<dbReference type="EMBL" id="KB298496">
    <property type="protein sequence ID" value="ELU09137.1"/>
    <property type="molecule type" value="Genomic_DNA"/>
</dbReference>
<comment type="subcellular location">
    <subcellularLocation>
        <location evidence="1">Mitochondrion inner membrane</location>
        <topology evidence="1">Single-pass membrane protein</topology>
    </subcellularLocation>
    <subcellularLocation>
        <location evidence="2">Mitochondrion intermembrane space</location>
    </subcellularLocation>
</comment>
<dbReference type="InterPro" id="IPR045063">
    <property type="entry name" value="Dynamin_N"/>
</dbReference>
<evidence type="ECO:0000256" key="8">
    <source>
        <dbReference type="ARBA" id="ARBA00022801"/>
    </source>
</evidence>
<dbReference type="InterPro" id="IPR030381">
    <property type="entry name" value="G_DYNAMIN_dom"/>
</dbReference>
<dbReference type="EMBL" id="AMQN01006497">
    <property type="status" value="NOT_ANNOTATED_CDS"/>
    <property type="molecule type" value="Genomic_DNA"/>
</dbReference>
<dbReference type="FunFam" id="3.40.50.300:FF:000171">
    <property type="entry name" value="Dynamin-like 120 kDa protein, mitochondrial"/>
    <property type="match status" value="1"/>
</dbReference>
<keyword evidence="15" id="KW-0472">Membrane</keyword>
<dbReference type="GO" id="GO:0016559">
    <property type="term" value="P:peroxisome fission"/>
    <property type="evidence" value="ECO:0007669"/>
    <property type="project" value="TreeGrafter"/>
</dbReference>
<dbReference type="SUPFAM" id="SSF52540">
    <property type="entry name" value="P-loop containing nucleoside triphosphate hydrolases"/>
    <property type="match status" value="1"/>
</dbReference>
<evidence type="ECO:0000256" key="9">
    <source>
        <dbReference type="ARBA" id="ARBA00022946"/>
    </source>
</evidence>
<reference evidence="22" key="3">
    <citation type="submission" date="2015-06" db="UniProtKB">
        <authorList>
            <consortium name="EnsemblMetazoa"/>
        </authorList>
    </citation>
    <scope>IDENTIFICATION</scope>
</reference>
<evidence type="ECO:0000256" key="11">
    <source>
        <dbReference type="ARBA" id="ARBA00023054"/>
    </source>
</evidence>
<keyword evidence="8" id="KW-0378">Hydrolase</keyword>
<keyword evidence="13" id="KW-0496">Mitochondrion</keyword>
<evidence type="ECO:0000256" key="1">
    <source>
        <dbReference type="ARBA" id="ARBA00004434"/>
    </source>
</evidence>
<evidence type="ECO:0000259" key="20">
    <source>
        <dbReference type="PROSITE" id="PS51718"/>
    </source>
</evidence>
<dbReference type="Gene3D" id="3.40.50.300">
    <property type="entry name" value="P-loop containing nucleotide triphosphate hydrolases"/>
    <property type="match status" value="1"/>
</dbReference>
<keyword evidence="7" id="KW-0999">Mitochondrion inner membrane</keyword>
<keyword evidence="12" id="KW-0446">Lipid-binding</keyword>
<dbReference type="FunCoup" id="R7UYX3">
    <property type="interactions" value="1627"/>
</dbReference>
<feature type="domain" description="Dynamin-type G" evidence="20">
    <location>
        <begin position="227"/>
        <end position="503"/>
    </location>
</feature>
<keyword evidence="11 19" id="KW-0175">Coiled coil</keyword>
<evidence type="ECO:0000256" key="13">
    <source>
        <dbReference type="ARBA" id="ARBA00023128"/>
    </source>
</evidence>
<dbReference type="GO" id="GO:0005758">
    <property type="term" value="C:mitochondrial intermembrane space"/>
    <property type="evidence" value="ECO:0007669"/>
    <property type="project" value="UniProtKB-SubCell"/>
</dbReference>
<keyword evidence="16" id="KW-1015">Disulfide bond</keyword>
<dbReference type="GO" id="GO:0006915">
    <property type="term" value="P:apoptotic process"/>
    <property type="evidence" value="ECO:0007669"/>
    <property type="project" value="UniProtKB-KW"/>
</dbReference>
<dbReference type="GO" id="GO:0000266">
    <property type="term" value="P:mitochondrial fission"/>
    <property type="evidence" value="ECO:0007669"/>
    <property type="project" value="TreeGrafter"/>
</dbReference>
<dbReference type="EnsemblMetazoa" id="CapteT183812">
    <property type="protein sequence ID" value="CapteP183812"/>
    <property type="gene ID" value="CapteG183812"/>
</dbReference>
<name>R7UYX3_CAPTE</name>
<reference evidence="23" key="1">
    <citation type="submission" date="2012-12" db="EMBL/GenBank/DDBJ databases">
        <authorList>
            <person name="Hellsten U."/>
            <person name="Grimwood J."/>
            <person name="Chapman J.A."/>
            <person name="Shapiro H."/>
            <person name="Aerts A."/>
            <person name="Otillar R.P."/>
            <person name="Terry A.Y."/>
            <person name="Boore J.L."/>
            <person name="Simakov O."/>
            <person name="Marletaz F."/>
            <person name="Cho S.-J."/>
            <person name="Edsinger-Gonzales E."/>
            <person name="Havlak P."/>
            <person name="Kuo D.-H."/>
            <person name="Larsson T."/>
            <person name="Lv J."/>
            <person name="Arendt D."/>
            <person name="Savage R."/>
            <person name="Osoegawa K."/>
            <person name="de Jong P."/>
            <person name="Lindberg D.R."/>
            <person name="Seaver E.C."/>
            <person name="Weisblat D.A."/>
            <person name="Putnam N.H."/>
            <person name="Grigoriev I.V."/>
            <person name="Rokhsar D.S."/>
        </authorList>
    </citation>
    <scope>NUCLEOTIDE SEQUENCE</scope>
    <source>
        <strain evidence="23">I ESC-2004</strain>
    </source>
</reference>
<sequence>MRPIRLTPPIPCANMSSISMVARLARNVLKIRYLVLGSAVGGGVTMHKTFETWRDKIPDMEWMKEYLPDNEQMDRVKEEFRKMQEKMSSIRVPQITLPGGGSIQSVKDWLNEVNDTTVWEDGESDRSFAHAFRCFLLAFSHLHFPPQESKSEKDKEEEMHREMLAMQMNYQKEIEHLEKENRELRKQLLLKRQKNGKKVRKMKRLLIDMYSEVLDELSEYDSSYNTQDHLPRVVVVGDQSSGKTSVLEMIAKARIFPRGSGEMMTRSPVKVTLSEGPYHIAQFKDSSREYDLTRESELEALRREIEVRMKTSVTNGMTVSGDTISLTVRGPGIQRMVLVDLPGIISTVTTGMAGDTRDRIQHICKSHMENPNAIILCIQDGSLDAERSNVTELVSSMDPSGKRTIFVLTKVDLAESQLYNPDRIKKILEGRLFPMKALGYFAVVTGKGNCNDSIQSIKDYEEQFFRTSRLFKDGVMKPHQMTTQNLSMAVSGCFWKMVRESVEQQADAFKATRFNLETEWKNTNPRVRELDRDELFEKARGEILDDIINLSQVTAQQWEEAFAQKLWASMADHVFENIYLPASQAANPGIFNTAVDIKLKKWADNVLPQKCVQVGWETLRDEFSKMLENDRQQKGHDSIFDDLKVAVKDTSLDQHKWDAKAQESLRVIQMNMLDDRSVHNKQQWDDAIKFMEAAVKERLTVSEAKIHEMVGPGTQEQWMRWRSLTPEQRSRGATMRELEKVILASEKPNPALSSDELTTVRKNLETQNVQVNNEFITESWEALYMNHFLKTALRRSTECKKGFYYYQQGFNDTEMECSDVVLFWRLHRMLEATSNALRQQVTNSEARRLERNIKSVLEEYAEDSSKLKTLLTGKRVELAEELKRVRQIQELLEEFVVALNKDK</sequence>
<feature type="coiled-coil region" evidence="19">
    <location>
        <begin position="160"/>
        <end position="194"/>
    </location>
</feature>
<evidence type="ECO:0000256" key="2">
    <source>
        <dbReference type="ARBA" id="ARBA00004569"/>
    </source>
</evidence>
<keyword evidence="4" id="KW-0812">Transmembrane</keyword>
<dbReference type="InterPro" id="IPR027417">
    <property type="entry name" value="P-loop_NTPase"/>
</dbReference>
<organism evidence="21">
    <name type="scientific">Capitella teleta</name>
    <name type="common">Polychaete worm</name>
    <dbReference type="NCBI Taxonomy" id="283909"/>
    <lineage>
        <taxon>Eukaryota</taxon>
        <taxon>Metazoa</taxon>
        <taxon>Spiralia</taxon>
        <taxon>Lophotrochozoa</taxon>
        <taxon>Annelida</taxon>
        <taxon>Polychaeta</taxon>
        <taxon>Sedentaria</taxon>
        <taxon>Scolecida</taxon>
        <taxon>Capitellidae</taxon>
        <taxon>Capitella</taxon>
    </lineage>
</organism>
<dbReference type="InterPro" id="IPR045817">
    <property type="entry name" value="OPA1_C"/>
</dbReference>
<reference evidence="21 23" key="2">
    <citation type="journal article" date="2013" name="Nature">
        <title>Insights into bilaterian evolution from three spiralian genomes.</title>
        <authorList>
            <person name="Simakov O."/>
            <person name="Marletaz F."/>
            <person name="Cho S.J."/>
            <person name="Edsinger-Gonzales E."/>
            <person name="Havlak P."/>
            <person name="Hellsten U."/>
            <person name="Kuo D.H."/>
            <person name="Larsson T."/>
            <person name="Lv J."/>
            <person name="Arendt D."/>
            <person name="Savage R."/>
            <person name="Osoegawa K."/>
            <person name="de Jong P."/>
            <person name="Grimwood J."/>
            <person name="Chapman J.A."/>
            <person name="Shapiro H."/>
            <person name="Aerts A."/>
            <person name="Otillar R.P."/>
            <person name="Terry A.Y."/>
            <person name="Boore J.L."/>
            <person name="Grigoriev I.V."/>
            <person name="Lindberg D.R."/>
            <person name="Seaver E.C."/>
            <person name="Weisblat D.A."/>
            <person name="Putnam N.H."/>
            <person name="Rokhsar D.S."/>
        </authorList>
    </citation>
    <scope>NUCLEOTIDE SEQUENCE</scope>
    <source>
        <strain evidence="21 23">I ESC-2004</strain>
    </source>
</reference>
<dbReference type="PRINTS" id="PR00195">
    <property type="entry name" value="DYNAMIN"/>
</dbReference>
<dbReference type="OrthoDB" id="415706at2759"/>
<evidence type="ECO:0000256" key="5">
    <source>
        <dbReference type="ARBA" id="ARBA00022703"/>
    </source>
</evidence>
<evidence type="ECO:0000313" key="21">
    <source>
        <dbReference type="EMBL" id="ELU09137.1"/>
    </source>
</evidence>
<evidence type="ECO:0000256" key="12">
    <source>
        <dbReference type="ARBA" id="ARBA00023121"/>
    </source>
</evidence>
<keyword evidence="23" id="KW-1185">Reference proteome</keyword>
<dbReference type="GO" id="GO:0008289">
    <property type="term" value="F:lipid binding"/>
    <property type="evidence" value="ECO:0007669"/>
    <property type="project" value="UniProtKB-KW"/>
</dbReference>
<evidence type="ECO:0000256" key="19">
    <source>
        <dbReference type="SAM" id="Coils"/>
    </source>
</evidence>
<evidence type="ECO:0000256" key="3">
    <source>
        <dbReference type="ARBA" id="ARBA00011980"/>
    </source>
</evidence>
<evidence type="ECO:0000256" key="10">
    <source>
        <dbReference type="ARBA" id="ARBA00022989"/>
    </source>
</evidence>
<dbReference type="PANTHER" id="PTHR11566">
    <property type="entry name" value="DYNAMIN"/>
    <property type="match status" value="1"/>
</dbReference>
<dbReference type="Pfam" id="PF00350">
    <property type="entry name" value="Dynamin_N"/>
    <property type="match status" value="1"/>
</dbReference>
<protein>
    <recommendedName>
        <fullName evidence="17">Dynamin-like GTPase OPA1, mitochondrial</fullName>
        <ecNumber evidence="3">3.6.5.5</ecNumber>
    </recommendedName>
</protein>
<comment type="catalytic activity">
    <reaction evidence="18">
        <text>GTP + H2O = GDP + phosphate + H(+)</text>
        <dbReference type="Rhea" id="RHEA:19669"/>
        <dbReference type="ChEBI" id="CHEBI:15377"/>
        <dbReference type="ChEBI" id="CHEBI:15378"/>
        <dbReference type="ChEBI" id="CHEBI:37565"/>
        <dbReference type="ChEBI" id="CHEBI:43474"/>
        <dbReference type="ChEBI" id="CHEBI:58189"/>
        <dbReference type="EC" id="3.6.5.5"/>
    </reaction>
</comment>
<dbReference type="HOGENOM" id="CLU_012302_0_0_1"/>
<evidence type="ECO:0000256" key="7">
    <source>
        <dbReference type="ARBA" id="ARBA00022792"/>
    </source>
</evidence>
<dbReference type="GO" id="GO:0005525">
    <property type="term" value="F:GTP binding"/>
    <property type="evidence" value="ECO:0007669"/>
    <property type="project" value="UniProtKB-KW"/>
</dbReference>
<dbReference type="GO" id="GO:0006897">
    <property type="term" value="P:endocytosis"/>
    <property type="evidence" value="ECO:0007669"/>
    <property type="project" value="TreeGrafter"/>
</dbReference>
<dbReference type="GO" id="GO:0005743">
    <property type="term" value="C:mitochondrial inner membrane"/>
    <property type="evidence" value="ECO:0007669"/>
    <property type="project" value="UniProtKB-SubCell"/>
</dbReference>
<proteinExistence type="predicted"/>
<keyword evidence="6" id="KW-0547">Nucleotide-binding</keyword>
<dbReference type="PROSITE" id="PS51718">
    <property type="entry name" value="G_DYNAMIN_2"/>
    <property type="match status" value="1"/>
</dbReference>